<keyword evidence="3" id="KW-1185">Reference proteome</keyword>
<comment type="caution">
    <text evidence="2">The sequence shown here is derived from an EMBL/GenBank/DDBJ whole genome shotgun (WGS) entry which is preliminary data.</text>
</comment>
<feature type="region of interest" description="Disordered" evidence="1">
    <location>
        <begin position="22"/>
        <end position="48"/>
    </location>
</feature>
<organism evidence="2 3">
    <name type="scientific">Trifolium medium</name>
    <dbReference type="NCBI Taxonomy" id="97028"/>
    <lineage>
        <taxon>Eukaryota</taxon>
        <taxon>Viridiplantae</taxon>
        <taxon>Streptophyta</taxon>
        <taxon>Embryophyta</taxon>
        <taxon>Tracheophyta</taxon>
        <taxon>Spermatophyta</taxon>
        <taxon>Magnoliopsida</taxon>
        <taxon>eudicotyledons</taxon>
        <taxon>Gunneridae</taxon>
        <taxon>Pentapetalae</taxon>
        <taxon>rosids</taxon>
        <taxon>fabids</taxon>
        <taxon>Fabales</taxon>
        <taxon>Fabaceae</taxon>
        <taxon>Papilionoideae</taxon>
        <taxon>50 kb inversion clade</taxon>
        <taxon>NPAAA clade</taxon>
        <taxon>Hologalegina</taxon>
        <taxon>IRL clade</taxon>
        <taxon>Trifolieae</taxon>
        <taxon>Trifolium</taxon>
    </lineage>
</organism>
<accession>A0A392NBA4</accession>
<evidence type="ECO:0000313" key="2">
    <source>
        <dbReference type="EMBL" id="MCH97137.1"/>
    </source>
</evidence>
<protein>
    <submittedName>
        <fullName evidence="2">Uncharacterized protein</fullName>
    </submittedName>
</protein>
<evidence type="ECO:0000256" key="1">
    <source>
        <dbReference type="SAM" id="MobiDB-lite"/>
    </source>
</evidence>
<sequence>MISLPSEDLPRSAEMEAIVEEQADREGTMAADLARTNNEGCWKGSATQ</sequence>
<reference evidence="2 3" key="1">
    <citation type="journal article" date="2018" name="Front. Plant Sci.">
        <title>Red Clover (Trifolium pratense) and Zigzag Clover (T. medium) - A Picture of Genomic Similarities and Differences.</title>
        <authorList>
            <person name="Dluhosova J."/>
            <person name="Istvanek J."/>
            <person name="Nedelnik J."/>
            <person name="Repkova J."/>
        </authorList>
    </citation>
    <scope>NUCLEOTIDE SEQUENCE [LARGE SCALE GENOMIC DNA]</scope>
    <source>
        <strain evidence="3">cv. 10/8</strain>
        <tissue evidence="2">Leaf</tissue>
    </source>
</reference>
<dbReference type="Proteomes" id="UP000265520">
    <property type="component" value="Unassembled WGS sequence"/>
</dbReference>
<evidence type="ECO:0000313" key="3">
    <source>
        <dbReference type="Proteomes" id="UP000265520"/>
    </source>
</evidence>
<dbReference type="AlphaFoldDB" id="A0A392NBA4"/>
<name>A0A392NBA4_9FABA</name>
<feature type="compositionally biased region" description="Polar residues" evidence="1">
    <location>
        <begin position="35"/>
        <end position="48"/>
    </location>
</feature>
<proteinExistence type="predicted"/>
<dbReference type="EMBL" id="LXQA010034191">
    <property type="protein sequence ID" value="MCH97137.1"/>
    <property type="molecule type" value="Genomic_DNA"/>
</dbReference>